<dbReference type="AlphaFoldDB" id="A0A6M3LQ85"/>
<organism evidence="2">
    <name type="scientific">viral metagenome</name>
    <dbReference type="NCBI Taxonomy" id="1070528"/>
    <lineage>
        <taxon>unclassified sequences</taxon>
        <taxon>metagenomes</taxon>
        <taxon>organismal metagenomes</taxon>
    </lineage>
</organism>
<dbReference type="EMBL" id="MT141792">
    <property type="protein sequence ID" value="QJA70437.1"/>
    <property type="molecule type" value="Genomic_DNA"/>
</dbReference>
<gene>
    <name evidence="1" type="ORF">MM415A03736_0010</name>
    <name evidence="2" type="ORF">MM415B07323_0002</name>
</gene>
<protein>
    <submittedName>
        <fullName evidence="2">Uncharacterized protein</fullName>
    </submittedName>
</protein>
<sequence length="103" mass="12268">MNLKQKLNNVFKTNPNFIFYDYDNECIGKDLLDFISDLLKEAQKSKIIAIEKKMLKDKSFIDELVELRVKAERDKIKKDLLRIADKGELEQLRLEVINYFKNQ</sequence>
<dbReference type="EMBL" id="MT143436">
    <property type="protein sequence ID" value="QJA96813.1"/>
    <property type="molecule type" value="Genomic_DNA"/>
</dbReference>
<evidence type="ECO:0000313" key="2">
    <source>
        <dbReference type="EMBL" id="QJA96813.1"/>
    </source>
</evidence>
<reference evidence="2" key="1">
    <citation type="submission" date="2020-03" db="EMBL/GenBank/DDBJ databases">
        <title>The deep terrestrial virosphere.</title>
        <authorList>
            <person name="Holmfeldt K."/>
            <person name="Nilsson E."/>
            <person name="Simone D."/>
            <person name="Lopez-Fernandez M."/>
            <person name="Wu X."/>
            <person name="de Brujin I."/>
            <person name="Lundin D."/>
            <person name="Andersson A."/>
            <person name="Bertilsson S."/>
            <person name="Dopson M."/>
        </authorList>
    </citation>
    <scope>NUCLEOTIDE SEQUENCE</scope>
    <source>
        <strain evidence="1">MM415A03736</strain>
        <strain evidence="2">MM415B07323</strain>
    </source>
</reference>
<evidence type="ECO:0000313" key="1">
    <source>
        <dbReference type="EMBL" id="QJA70437.1"/>
    </source>
</evidence>
<proteinExistence type="predicted"/>
<name>A0A6M3LQ85_9ZZZZ</name>
<accession>A0A6M3LQ85</accession>